<reference evidence="1 2" key="1">
    <citation type="submission" date="2017-03" db="EMBL/GenBank/DDBJ databases">
        <title>Lifting the veil on microbial sulfur biogeochemistry in mining wastewaters.</title>
        <authorList>
            <person name="Kantor R.S."/>
            <person name="Colenbrander Nelson T."/>
            <person name="Marshall S."/>
            <person name="Bennett D."/>
            <person name="Apte S."/>
            <person name="Camacho D."/>
            <person name="Thomas B.C."/>
            <person name="Warren L.A."/>
            <person name="Banfield J.F."/>
        </authorList>
    </citation>
    <scope>NUCLEOTIDE SEQUENCE [LARGE SCALE GENOMIC DNA]</scope>
    <source>
        <strain evidence="1">21-59-9</strain>
    </source>
</reference>
<evidence type="ECO:0000313" key="1">
    <source>
        <dbReference type="EMBL" id="OYV75109.1"/>
    </source>
</evidence>
<proteinExistence type="predicted"/>
<organism evidence="1 2">
    <name type="scientific">Acidithiobacillus ferrivorans</name>
    <dbReference type="NCBI Taxonomy" id="160808"/>
    <lineage>
        <taxon>Bacteria</taxon>
        <taxon>Pseudomonadati</taxon>
        <taxon>Pseudomonadota</taxon>
        <taxon>Acidithiobacillia</taxon>
        <taxon>Acidithiobacillales</taxon>
        <taxon>Acidithiobacillaceae</taxon>
        <taxon>Acidithiobacillus</taxon>
    </lineage>
</organism>
<comment type="caution">
    <text evidence="1">The sequence shown here is derived from an EMBL/GenBank/DDBJ whole genome shotgun (WGS) entry which is preliminary data.</text>
</comment>
<evidence type="ECO:0000313" key="2">
    <source>
        <dbReference type="Proteomes" id="UP000216779"/>
    </source>
</evidence>
<accession>A0A257SPN8</accession>
<protein>
    <submittedName>
        <fullName evidence="1">Uncharacterized protein</fullName>
    </submittedName>
</protein>
<dbReference type="EMBL" id="NCBC01000495">
    <property type="protein sequence ID" value="OYV75109.1"/>
    <property type="molecule type" value="Genomic_DNA"/>
</dbReference>
<name>A0A257SPN8_9PROT</name>
<dbReference type="AlphaFoldDB" id="A0A257SPN8"/>
<sequence length="66" mass="7914">MHAQDHRMLPVMDMYARLSRRDAMEDKNYRLGKQNRLLPRLNHQDYWCYCVADSQAAVFIRADDGR</sequence>
<gene>
    <name evidence="1" type="ORF">B7Z70_11205</name>
</gene>
<dbReference type="Proteomes" id="UP000216779">
    <property type="component" value="Unassembled WGS sequence"/>
</dbReference>